<feature type="domain" description="Bacterial bifunctional deaminase-reductase C-terminal" evidence="1">
    <location>
        <begin position="9"/>
        <end position="163"/>
    </location>
</feature>
<dbReference type="Pfam" id="PF01872">
    <property type="entry name" value="RibD_C"/>
    <property type="match status" value="1"/>
</dbReference>
<evidence type="ECO:0000313" key="2">
    <source>
        <dbReference type="EMBL" id="OES44785.1"/>
    </source>
</evidence>
<dbReference type="PANTHER" id="PTHR38011:SF11">
    <property type="entry name" value="2,5-DIAMINO-6-RIBOSYLAMINO-4(3H)-PYRIMIDINONE 5'-PHOSPHATE REDUCTASE"/>
    <property type="match status" value="1"/>
</dbReference>
<proteinExistence type="predicted"/>
<gene>
    <name evidence="2" type="ORF">BA724_05785</name>
</gene>
<dbReference type="InterPro" id="IPR002734">
    <property type="entry name" value="RibDG_C"/>
</dbReference>
<dbReference type="GO" id="GO:0009231">
    <property type="term" value="P:riboflavin biosynthetic process"/>
    <property type="evidence" value="ECO:0007669"/>
    <property type="project" value="InterPro"/>
</dbReference>
<dbReference type="InterPro" id="IPR050765">
    <property type="entry name" value="Riboflavin_Biosynth_HTPR"/>
</dbReference>
<dbReference type="GO" id="GO:0008703">
    <property type="term" value="F:5-amino-6-(5-phosphoribosylamino)uracil reductase activity"/>
    <property type="evidence" value="ECO:0007669"/>
    <property type="project" value="InterPro"/>
</dbReference>
<evidence type="ECO:0000259" key="1">
    <source>
        <dbReference type="Pfam" id="PF01872"/>
    </source>
</evidence>
<name>A0A1E7DP54_9BACI</name>
<dbReference type="Proteomes" id="UP000095658">
    <property type="component" value="Unassembled WGS sequence"/>
</dbReference>
<dbReference type="OrthoDB" id="195113at2"/>
<accession>A0A1E7DP54</accession>
<sequence length="172" mass="19012">MRNMGKNVLYIAASLDGYIAREDGSVDWLDDVKGDGADNGYLAFYETIDSVLMGRGTYEKVLELADDFPYAGKKCYVLSRTMKGKTDQVMFTDEPLPDVLEKAEGTVWIVGGGQVVKECLVHDLLDDVYIAVIPKVLGRGIPLFPPGTEASFSLVHVEKIGDMVSIHYKRKD</sequence>
<organism evidence="2 3">
    <name type="scientific">Domibacillus iocasae</name>
    <dbReference type="NCBI Taxonomy" id="1714016"/>
    <lineage>
        <taxon>Bacteria</taxon>
        <taxon>Bacillati</taxon>
        <taxon>Bacillota</taxon>
        <taxon>Bacilli</taxon>
        <taxon>Bacillales</taxon>
        <taxon>Bacillaceae</taxon>
        <taxon>Domibacillus</taxon>
    </lineage>
</organism>
<dbReference type="STRING" id="1714016.BA724_05785"/>
<dbReference type="InterPro" id="IPR024072">
    <property type="entry name" value="DHFR-like_dom_sf"/>
</dbReference>
<dbReference type="EMBL" id="MAMP01000021">
    <property type="protein sequence ID" value="OES44785.1"/>
    <property type="molecule type" value="Genomic_DNA"/>
</dbReference>
<dbReference type="PANTHER" id="PTHR38011">
    <property type="entry name" value="DIHYDROFOLATE REDUCTASE FAMILY PROTEIN (AFU_ORTHOLOGUE AFUA_8G06820)"/>
    <property type="match status" value="1"/>
</dbReference>
<comment type="caution">
    <text evidence="2">The sequence shown here is derived from an EMBL/GenBank/DDBJ whole genome shotgun (WGS) entry which is preliminary data.</text>
</comment>
<dbReference type="Gene3D" id="3.40.430.10">
    <property type="entry name" value="Dihydrofolate Reductase, subunit A"/>
    <property type="match status" value="1"/>
</dbReference>
<keyword evidence="3" id="KW-1185">Reference proteome</keyword>
<evidence type="ECO:0000313" key="3">
    <source>
        <dbReference type="Proteomes" id="UP000095658"/>
    </source>
</evidence>
<reference evidence="2 3" key="1">
    <citation type="submission" date="2016-06" db="EMBL/GenBank/DDBJ databases">
        <title>Domibacillus iocasae genome sequencing.</title>
        <authorList>
            <person name="Verma A."/>
            <person name="Pal Y."/>
            <person name="Ojha A.K."/>
            <person name="Krishnamurthi S."/>
        </authorList>
    </citation>
    <scope>NUCLEOTIDE SEQUENCE [LARGE SCALE GENOMIC DNA]</scope>
    <source>
        <strain evidence="2 3">DSM 29979</strain>
    </source>
</reference>
<dbReference type="AlphaFoldDB" id="A0A1E7DP54"/>
<dbReference type="SUPFAM" id="SSF53597">
    <property type="entry name" value="Dihydrofolate reductase-like"/>
    <property type="match status" value="1"/>
</dbReference>
<protein>
    <submittedName>
        <fullName evidence="2">Deaminase</fullName>
    </submittedName>
</protein>